<dbReference type="Gene3D" id="2.40.30.40">
    <property type="entry name" value="Peptidase M42, domain 2"/>
    <property type="match status" value="1"/>
</dbReference>
<dbReference type="SUPFAM" id="SSF101821">
    <property type="entry name" value="Aminopeptidase/glucanase lid domain"/>
    <property type="match status" value="1"/>
</dbReference>
<dbReference type="InterPro" id="IPR008007">
    <property type="entry name" value="Peptidase_M42"/>
</dbReference>
<dbReference type="GO" id="GO:0006508">
    <property type="term" value="P:proteolysis"/>
    <property type="evidence" value="ECO:0007669"/>
    <property type="project" value="UniProtKB-KW"/>
</dbReference>
<evidence type="ECO:0000313" key="9">
    <source>
        <dbReference type="Proteomes" id="UP000228921"/>
    </source>
</evidence>
<evidence type="ECO:0000256" key="3">
    <source>
        <dbReference type="ARBA" id="ARBA00022670"/>
    </source>
</evidence>
<evidence type="ECO:0000256" key="5">
    <source>
        <dbReference type="ARBA" id="ARBA00022801"/>
    </source>
</evidence>
<dbReference type="InterPro" id="IPR051464">
    <property type="entry name" value="Peptidase_M42_aminopept"/>
</dbReference>
<keyword evidence="5" id="KW-0378">Hydrolase</keyword>
<dbReference type="Gene3D" id="3.40.630.10">
    <property type="entry name" value="Zn peptidases"/>
    <property type="match status" value="1"/>
</dbReference>
<keyword evidence="4 7" id="KW-0479">Metal-binding</keyword>
<dbReference type="PIRSF" id="PIRSF001123">
    <property type="entry name" value="PepA_GA"/>
    <property type="match status" value="1"/>
</dbReference>
<reference evidence="8 9" key="1">
    <citation type="submission" date="2017-11" db="EMBL/GenBank/DDBJ databases">
        <title>Evolution of Phototrophy in the Chloroflexi Phylum Driven by Horizontal Gene Transfer.</title>
        <authorList>
            <person name="Ward L.M."/>
            <person name="Hemp J."/>
            <person name="Shih P.M."/>
            <person name="Mcglynn S.E."/>
            <person name="Fischer W."/>
        </authorList>
    </citation>
    <scope>NUCLEOTIDE SEQUENCE [LARGE SCALE GENOMIC DNA]</scope>
    <source>
        <strain evidence="8">CP2_2F</strain>
    </source>
</reference>
<evidence type="ECO:0000256" key="4">
    <source>
        <dbReference type="ARBA" id="ARBA00022723"/>
    </source>
</evidence>
<gene>
    <name evidence="8" type="ORF">CUN51_03445</name>
</gene>
<keyword evidence="3" id="KW-0645">Protease</keyword>
<feature type="binding site" evidence="7">
    <location>
        <position position="221"/>
    </location>
    <ligand>
        <name>Zn(2+)</name>
        <dbReference type="ChEBI" id="CHEBI:29105"/>
        <label>1</label>
    </ligand>
</feature>
<proteinExistence type="inferred from homology"/>
<evidence type="ECO:0000256" key="2">
    <source>
        <dbReference type="ARBA" id="ARBA00022438"/>
    </source>
</evidence>
<dbReference type="GO" id="GO:0046872">
    <property type="term" value="F:metal ion binding"/>
    <property type="evidence" value="ECO:0007669"/>
    <property type="project" value="UniProtKB-UniRule"/>
</dbReference>
<dbReference type="Pfam" id="PF05343">
    <property type="entry name" value="Peptidase_M42"/>
    <property type="match status" value="1"/>
</dbReference>
<evidence type="ECO:0000256" key="1">
    <source>
        <dbReference type="ARBA" id="ARBA00006272"/>
    </source>
</evidence>
<keyword evidence="2" id="KW-0031">Aminopeptidase</keyword>
<evidence type="ECO:0000256" key="6">
    <source>
        <dbReference type="PIRNR" id="PIRNR001123"/>
    </source>
</evidence>
<sequence length="343" mass="36830">MPSLRENLKKLSEAVGVSGEEREVRQLLLDLTKDRLENVVIDVMGNLTARLKSSQAGALRVLIGAPMDEVGLMVSGCENFLSVLPVGRLDMRYVAAARVLIGAQKTAGVVLFAPIHKTYGQNTLPEPKSILVDTGGKNSAKVGERIAFVGNYAELGADVVRGKAFQSRAACAALVALIESLSESPLPLDVYVAFTAQSRVYGRGATVAANRLKPQVAFLLDGAECDDLPRPEGDMQSPMVRLGGGTVLRAAERMGIPNQRLFAYVRDIAERHSLPYQVDISEAFGTENVNISQAQAGMPTLSLSVPVRYMSSPNGLISLTDLENTQRLLRESLAALTPNILES</sequence>
<dbReference type="EMBL" id="PGTK01000003">
    <property type="protein sequence ID" value="PJF31398.1"/>
    <property type="molecule type" value="Genomic_DNA"/>
</dbReference>
<protein>
    <recommendedName>
        <fullName evidence="10">Aminopeptidase</fullName>
    </recommendedName>
</protein>
<dbReference type="InterPro" id="IPR023367">
    <property type="entry name" value="Peptidase_M42_dom2"/>
</dbReference>
<evidence type="ECO:0008006" key="10">
    <source>
        <dbReference type="Google" id="ProtNLM"/>
    </source>
</evidence>
<dbReference type="GO" id="GO:0004177">
    <property type="term" value="F:aminopeptidase activity"/>
    <property type="evidence" value="ECO:0007669"/>
    <property type="project" value="UniProtKB-UniRule"/>
</dbReference>
<name>A0A2M8P1H5_9CHLR</name>
<accession>A0A2M8P1H5</accession>
<evidence type="ECO:0000313" key="8">
    <source>
        <dbReference type="EMBL" id="PJF31398.1"/>
    </source>
</evidence>
<dbReference type="SUPFAM" id="SSF53187">
    <property type="entry name" value="Zn-dependent exopeptidases"/>
    <property type="match status" value="1"/>
</dbReference>
<dbReference type="AlphaFoldDB" id="A0A2M8P1H5"/>
<dbReference type="Proteomes" id="UP000228921">
    <property type="component" value="Unassembled WGS sequence"/>
</dbReference>
<comment type="caution">
    <text evidence="8">The sequence shown here is derived from an EMBL/GenBank/DDBJ whole genome shotgun (WGS) entry which is preliminary data.</text>
</comment>
<comment type="similarity">
    <text evidence="1 6">Belongs to the peptidase M42 family.</text>
</comment>
<dbReference type="PANTHER" id="PTHR32481">
    <property type="entry name" value="AMINOPEPTIDASE"/>
    <property type="match status" value="1"/>
</dbReference>
<dbReference type="PANTHER" id="PTHR32481:SF5">
    <property type="entry name" value="ENDOGLUCANASE"/>
    <property type="match status" value="1"/>
</dbReference>
<comment type="cofactor">
    <cofactor evidence="7">
        <name>a divalent metal cation</name>
        <dbReference type="ChEBI" id="CHEBI:60240"/>
    </cofactor>
    <text evidence="7">Binds 2 divalent metal cations per subunit.</text>
</comment>
<organism evidence="8 9">
    <name type="scientific">Candidatus Thermofonsia Clade 1 bacterium</name>
    <dbReference type="NCBI Taxonomy" id="2364210"/>
    <lineage>
        <taxon>Bacteria</taxon>
        <taxon>Bacillati</taxon>
        <taxon>Chloroflexota</taxon>
        <taxon>Candidatus Thermofontia</taxon>
        <taxon>Candidatus Thermofonsia Clade 1</taxon>
    </lineage>
</organism>
<evidence type="ECO:0000256" key="7">
    <source>
        <dbReference type="PIRSR" id="PIRSR001123-2"/>
    </source>
</evidence>